<reference evidence="2" key="1">
    <citation type="submission" date="2021-01" db="EMBL/GenBank/DDBJ databases">
        <authorList>
            <person name="Corre E."/>
            <person name="Pelletier E."/>
            <person name="Niang G."/>
            <person name="Scheremetjew M."/>
            <person name="Finn R."/>
            <person name="Kale V."/>
            <person name="Holt S."/>
            <person name="Cochrane G."/>
            <person name="Meng A."/>
            <person name="Brown T."/>
            <person name="Cohen L."/>
        </authorList>
    </citation>
    <scope>NUCLEOTIDE SEQUENCE</scope>
    <source>
        <strain evidence="2">CCMP281</strain>
    </source>
</reference>
<dbReference type="AlphaFoldDB" id="A0A7S3BQ87"/>
<organism evidence="2">
    <name type="scientific">Haptolina ericina</name>
    <dbReference type="NCBI Taxonomy" id="156174"/>
    <lineage>
        <taxon>Eukaryota</taxon>
        <taxon>Haptista</taxon>
        <taxon>Haptophyta</taxon>
        <taxon>Prymnesiophyceae</taxon>
        <taxon>Prymnesiales</taxon>
        <taxon>Prymnesiaceae</taxon>
        <taxon>Haptolina</taxon>
    </lineage>
</organism>
<gene>
    <name evidence="2" type="ORF">HERI1096_LOCUS34143</name>
</gene>
<dbReference type="Gene3D" id="3.40.50.150">
    <property type="entry name" value="Vaccinia Virus protein VP39"/>
    <property type="match status" value="1"/>
</dbReference>
<feature type="domain" description="Ribosomal RNA large subunit methyltransferase K/L-like methyltransferase" evidence="1">
    <location>
        <begin position="263"/>
        <end position="414"/>
    </location>
</feature>
<dbReference type="PANTHER" id="PTHR14911">
    <property type="entry name" value="THUMP DOMAIN-CONTAINING"/>
    <property type="match status" value="1"/>
</dbReference>
<dbReference type="GO" id="GO:0030488">
    <property type="term" value="P:tRNA methylation"/>
    <property type="evidence" value="ECO:0007669"/>
    <property type="project" value="TreeGrafter"/>
</dbReference>
<dbReference type="Pfam" id="PF01170">
    <property type="entry name" value="UPF0020"/>
    <property type="match status" value="1"/>
</dbReference>
<dbReference type="SUPFAM" id="SSF143437">
    <property type="entry name" value="THUMP domain-like"/>
    <property type="match status" value="1"/>
</dbReference>
<dbReference type="EMBL" id="HBHX01061796">
    <property type="protein sequence ID" value="CAE0142088.1"/>
    <property type="molecule type" value="Transcribed_RNA"/>
</dbReference>
<proteinExistence type="predicted"/>
<accession>A0A7S3BQ87</accession>
<dbReference type="Gene3D" id="3.30.2130.30">
    <property type="match status" value="1"/>
</dbReference>
<dbReference type="PANTHER" id="PTHR14911:SF1">
    <property type="entry name" value="THUMP DOMAIN-CONTAINING PROTEIN 2"/>
    <property type="match status" value="1"/>
</dbReference>
<dbReference type="InterPro" id="IPR000241">
    <property type="entry name" value="RlmKL-like_Mtase"/>
</dbReference>
<dbReference type="CDD" id="cd02440">
    <property type="entry name" value="AdoMet_MTases"/>
    <property type="match status" value="1"/>
</dbReference>
<evidence type="ECO:0000259" key="1">
    <source>
        <dbReference type="Pfam" id="PF01170"/>
    </source>
</evidence>
<dbReference type="GO" id="GO:0043527">
    <property type="term" value="C:tRNA methyltransferase complex"/>
    <property type="evidence" value="ECO:0007669"/>
    <property type="project" value="UniProtKB-ARBA"/>
</dbReference>
<protein>
    <recommendedName>
        <fullName evidence="1">Ribosomal RNA large subunit methyltransferase K/L-like methyltransferase domain-containing protein</fullName>
    </recommendedName>
</protein>
<dbReference type="InterPro" id="IPR029063">
    <property type="entry name" value="SAM-dependent_MTases_sf"/>
</dbReference>
<dbReference type="SUPFAM" id="SSF53335">
    <property type="entry name" value="S-adenosyl-L-methionine-dependent methyltransferases"/>
    <property type="match status" value="1"/>
</dbReference>
<name>A0A7S3BQ87_9EUKA</name>
<sequence>MDSQLWADTHCAASWQFDANARIAWRRARAKSLLDDKQRFSQRHGCGFKYVVHCHTGIEFLSAEEVISAPGCSDVQALSSKILFSFTPGPETHSLLLLRSAGMLALLCWAAPTPPMPGESGAHEESGPPPCETADAVPMSTVSLLWLSRLEDLLMEHVLPTLRPVAASWCANVGHGLSAQIRFRATGRRSGARSKRCVSSVQIAARLGEVIAREMHADGWRVDLHAYDLEVVLHWTDDHVVLEIPISNRRGETALGERAYLCGALNGTIGWSLARLASLQPGWTVVDPMAGKGGLILEAWLECPTAHYIGLEIEKAQLEAAEQNTALAASFAAADAHGGIAWIHADATRLPLAGGSVDAVLSDMPFGRRHQKLHELPRLYAAVLGEIRRILKVGGVVVLLTTHKTMLSKMVAAEPRCWRPSARHEVQLGSLKPFALVFSRV</sequence>
<evidence type="ECO:0000313" key="2">
    <source>
        <dbReference type="EMBL" id="CAE0142088.1"/>
    </source>
</evidence>
<dbReference type="GO" id="GO:0016423">
    <property type="term" value="F:tRNA (guanine) methyltransferase activity"/>
    <property type="evidence" value="ECO:0007669"/>
    <property type="project" value="TreeGrafter"/>
</dbReference>